<keyword evidence="3" id="KW-0808">Transferase</keyword>
<dbReference type="CTD" id="68274"/>
<evidence type="ECO:0000313" key="6">
    <source>
        <dbReference type="EMBL" id="EDL78165.1"/>
    </source>
</evidence>
<dbReference type="GO" id="GO:0061630">
    <property type="term" value="F:ubiquitin protein ligase activity"/>
    <property type="evidence" value="ECO:0007669"/>
    <property type="project" value="UniProtKB-EC"/>
</dbReference>
<dbReference type="Proteomes" id="UP000234681">
    <property type="component" value="Chromosome 5"/>
</dbReference>
<dbReference type="OrthoDB" id="21204at2759"/>
<dbReference type="AGR" id="RGD:1309291"/>
<sequence length="664" mass="75982">MATELSSKCECPSCLECSQSESDWNFSSRKRGDGSSYSRLSKKSTLSPIMQRFLSQCCSNEFETANKEDFTFLTSEEESSVDFSQTQNLSQTSKKTRPLRELTIQELLRKFGDHGKLPPHSLSLSHFRDHVVVKFRRALYYSGVWVKYVQGSGLKRHFSAQYFKRNPSSLHRLIPWLKRELTAVCGDYGYTVKNILTAILHHMTKFNLDSESFTHLLEPYLLQYTRHFLHEFISFVYSSYNMETYDCNAIYQCPVSTWVKKKNTVSAPALSPPEDLSFMKSQQGIKQSKRSWSKTGQSSDSGLKHFPKGHSSKNSQISTTHQNTANERPVWTKDEWGSDDFKDVVCTTNSLNWANLGESRSHTECYRNDNQEKKSESTKLLHGHVQNLKRPETSPHTFSALVDSNRAPPKKYNIRETNVLNPGQQVHDQRKEAEKKKLEESSLKAFQRLPRERPLINSKFRDRDHSCHCVSEDSNSPITNDKMLASTKKKMVSCSQSSQCVGVGSHHSRKTQRQYSPRTPRSKSWCVRPISRGQSYISLRESHRSKHCGLSKRSAHGCESTYRVASLSPVHRVQACLTDRKSCKCASKGEGESQTGGHCDSLSYLRTEKCQAPNKQNMKEKHLVGRVRRIRTLRHKKPKYQCVGTQTTAELSDDLEDVNNKSQE</sequence>
<dbReference type="OMA" id="QHTHHFL"/>
<dbReference type="GeneID" id="298051"/>
<evidence type="ECO:0000256" key="4">
    <source>
        <dbReference type="SAM" id="MobiDB-lite"/>
    </source>
</evidence>
<name>A6KJC7_RAT</name>
<proteinExistence type="predicted"/>
<gene>
    <name evidence="7" type="primary">Toporsl</name>
    <name evidence="6" type="ORF">rCG_60333</name>
</gene>
<dbReference type="EMBL" id="CH474056">
    <property type="protein sequence ID" value="EDL78165.1"/>
    <property type="molecule type" value="Genomic_DNA"/>
</dbReference>
<feature type="domain" description="Topors PWI-like" evidence="5">
    <location>
        <begin position="165"/>
        <end position="237"/>
    </location>
</feature>
<evidence type="ECO:0000256" key="3">
    <source>
        <dbReference type="ARBA" id="ARBA00022679"/>
    </source>
</evidence>
<feature type="region of interest" description="Disordered" evidence="4">
    <location>
        <begin position="503"/>
        <end position="524"/>
    </location>
</feature>
<dbReference type="EC" id="2.3.2.27" evidence="2"/>
<protein>
    <recommendedName>
        <fullName evidence="2">RING-type E3 ubiquitin transferase</fullName>
        <ecNumber evidence="2">2.3.2.27</ecNumber>
    </recommendedName>
</protein>
<dbReference type="PANTHER" id="PTHR46077">
    <property type="entry name" value="E3 UBIQUITIN-PROTEIN LIGASE TOPORS"/>
    <property type="match status" value="1"/>
</dbReference>
<evidence type="ECO:0000256" key="2">
    <source>
        <dbReference type="ARBA" id="ARBA00012483"/>
    </source>
</evidence>
<dbReference type="Pfam" id="PF26084">
    <property type="entry name" value="PWI_Topors"/>
    <property type="match status" value="1"/>
</dbReference>
<dbReference type="RGD" id="1309291">
    <property type="gene designation" value="Toporsl"/>
</dbReference>
<evidence type="ECO:0000256" key="1">
    <source>
        <dbReference type="ARBA" id="ARBA00000900"/>
    </source>
</evidence>
<accession>A6KJC7</accession>
<dbReference type="AlphaFoldDB" id="A6KJC7"/>
<dbReference type="RefSeq" id="NP_001333230.1">
    <property type="nucleotide sequence ID" value="NM_001346301.1"/>
</dbReference>
<dbReference type="InterPro" id="IPR058745">
    <property type="entry name" value="PWI_Topors"/>
</dbReference>
<feature type="region of interest" description="Disordered" evidence="4">
    <location>
        <begin position="287"/>
        <end position="331"/>
    </location>
</feature>
<reference evidence="6" key="2">
    <citation type="submission" date="2005-07" db="EMBL/GenBank/DDBJ databases">
        <authorList>
            <person name="Mural R.J."/>
            <person name="Li P.W."/>
            <person name="Adams M.D."/>
            <person name="Amanatides P.G."/>
            <person name="Baden-Tillson H."/>
            <person name="Barnstead M."/>
            <person name="Chin S.H."/>
            <person name="Dew I."/>
            <person name="Evans C.A."/>
            <person name="Ferriera S."/>
            <person name="Flanigan M."/>
            <person name="Fosler C."/>
            <person name="Glodek A."/>
            <person name="Gu Z."/>
            <person name="Holt R.A."/>
            <person name="Jennings D."/>
            <person name="Kraft C.L."/>
            <person name="Lu F."/>
            <person name="Nguyen T."/>
            <person name="Nusskern D.R."/>
            <person name="Pfannkoch C.M."/>
            <person name="Sitter C."/>
            <person name="Sutton G.G."/>
            <person name="Venter J.C."/>
            <person name="Wang Z."/>
            <person name="Woodage T."/>
            <person name="Zheng X.H."/>
            <person name="Zhong F."/>
        </authorList>
    </citation>
    <scope>NUCLEOTIDE SEQUENCE</scope>
    <source>
        <strain evidence="6">BN</strain>
    </source>
</reference>
<evidence type="ECO:0000313" key="7">
    <source>
        <dbReference type="RGD" id="1309291"/>
    </source>
</evidence>
<dbReference type="KEGG" id="rno:298051"/>
<evidence type="ECO:0000259" key="5">
    <source>
        <dbReference type="Pfam" id="PF26084"/>
    </source>
</evidence>
<organism evidence="6">
    <name type="scientific">Rattus norvegicus</name>
    <name type="common">Rat</name>
    <dbReference type="NCBI Taxonomy" id="10116"/>
    <lineage>
        <taxon>Eukaryota</taxon>
        <taxon>Metazoa</taxon>
        <taxon>Chordata</taxon>
        <taxon>Craniata</taxon>
        <taxon>Vertebrata</taxon>
        <taxon>Euteleostomi</taxon>
        <taxon>Mammalia</taxon>
        <taxon>Eutheria</taxon>
        <taxon>Euarchontoglires</taxon>
        <taxon>Glires</taxon>
        <taxon>Rodentia</taxon>
        <taxon>Myomorpha</taxon>
        <taxon>Muroidea</taxon>
        <taxon>Muridae</taxon>
        <taxon>Murinae</taxon>
        <taxon>Rattus</taxon>
    </lineage>
</organism>
<feature type="compositionally biased region" description="Polar residues" evidence="4">
    <location>
        <begin position="312"/>
        <end position="326"/>
    </location>
</feature>
<dbReference type="PANTHER" id="PTHR46077:SF3">
    <property type="entry name" value="TOPOISOMERASE I BINDING, ARGININE_SERINE-RICH LIKE"/>
    <property type="match status" value="1"/>
</dbReference>
<comment type="catalytic activity">
    <reaction evidence="1">
        <text>S-ubiquitinyl-[E2 ubiquitin-conjugating enzyme]-L-cysteine + [acceptor protein]-L-lysine = [E2 ubiquitin-conjugating enzyme]-L-cysteine + N(6)-ubiquitinyl-[acceptor protein]-L-lysine.</text>
        <dbReference type="EC" id="2.3.2.27"/>
    </reaction>
</comment>
<reference evidence="6" key="1">
    <citation type="journal article" date="2005" name="Genome Res.">
        <title>Gene and alternative splicing annotation with AIR.</title>
        <authorList>
            <person name="Florea L."/>
            <person name="Di Francesco V."/>
            <person name="Miller J."/>
            <person name="Turner R."/>
            <person name="Yao A."/>
            <person name="Harris M."/>
            <person name="Walenz B."/>
            <person name="Mobarry C."/>
            <person name="Merkulov G.V."/>
            <person name="Charlab R."/>
            <person name="Dew I."/>
            <person name="Deng Z."/>
            <person name="Istrail S."/>
            <person name="Li P."/>
            <person name="Sutton G."/>
        </authorList>
    </citation>
    <scope>NUCLEOTIDE SEQUENCE</scope>
    <source>
        <strain evidence="6">BN</strain>
    </source>
</reference>